<reference evidence="1" key="1">
    <citation type="submission" date="2020-03" db="EMBL/GenBank/DDBJ databases">
        <title>The deep terrestrial virosphere.</title>
        <authorList>
            <person name="Holmfeldt K."/>
            <person name="Nilsson E."/>
            <person name="Simone D."/>
            <person name="Lopez-Fernandez M."/>
            <person name="Wu X."/>
            <person name="de Brujin I."/>
            <person name="Lundin D."/>
            <person name="Andersson A."/>
            <person name="Bertilsson S."/>
            <person name="Dopson M."/>
        </authorList>
    </citation>
    <scope>NUCLEOTIDE SEQUENCE</scope>
    <source>
        <strain evidence="1">TM448A00604</strain>
        <strain evidence="2">TM448B00314</strain>
    </source>
</reference>
<dbReference type="AlphaFoldDB" id="A0A6H1ZGT2"/>
<proteinExistence type="predicted"/>
<sequence>MAFRKIKIMLGIPEDVYDAIPLAKKIAFRDGVRKLKSYAMIMNKGLANEEATMTATIHK</sequence>
<evidence type="ECO:0000313" key="1">
    <source>
        <dbReference type="EMBL" id="QJA47123.1"/>
    </source>
</evidence>
<accession>A0A6H1ZGT2</accession>
<dbReference type="EMBL" id="MT144610">
    <property type="protein sequence ID" value="QJH94985.1"/>
    <property type="molecule type" value="Genomic_DNA"/>
</dbReference>
<protein>
    <submittedName>
        <fullName evidence="1">Uncharacterized protein</fullName>
    </submittedName>
</protein>
<organism evidence="1">
    <name type="scientific">viral metagenome</name>
    <dbReference type="NCBI Taxonomy" id="1070528"/>
    <lineage>
        <taxon>unclassified sequences</taxon>
        <taxon>metagenomes</taxon>
        <taxon>organismal metagenomes</taxon>
    </lineage>
</organism>
<dbReference type="EMBL" id="MT144032">
    <property type="protein sequence ID" value="QJA47123.1"/>
    <property type="molecule type" value="Genomic_DNA"/>
</dbReference>
<gene>
    <name evidence="1" type="ORF">TM448A00604_0018</name>
    <name evidence="2" type="ORF">TM448B00314_0045</name>
</gene>
<evidence type="ECO:0000313" key="2">
    <source>
        <dbReference type="EMBL" id="QJH94985.1"/>
    </source>
</evidence>
<name>A0A6H1ZGT2_9ZZZZ</name>